<dbReference type="GeneID" id="66079316"/>
<feature type="compositionally biased region" description="Basic residues" evidence="1">
    <location>
        <begin position="322"/>
        <end position="340"/>
    </location>
</feature>
<evidence type="ECO:0000256" key="1">
    <source>
        <dbReference type="SAM" id="MobiDB-lite"/>
    </source>
</evidence>
<feature type="domain" description="BTB" evidence="2">
    <location>
        <begin position="21"/>
        <end position="94"/>
    </location>
</feature>
<dbReference type="EMBL" id="CM032186">
    <property type="protein sequence ID" value="KAG7091189.1"/>
    <property type="molecule type" value="Genomic_DNA"/>
</dbReference>
<evidence type="ECO:0000313" key="4">
    <source>
        <dbReference type="Proteomes" id="UP001049176"/>
    </source>
</evidence>
<sequence length="340" mass="38487">MSDYGSRLRLEKSEKYMITGGDLHLTAGNTLYRVHRYFFERESPKFKEILGKPTSPGQPKPGSTPTSAILLEVTSEELDKFLWVFYNPTFSWDAPVEDWASILYLASLWRFPHVKAHALRELEQMTMPLIDKIALFQKCSLDEEYLVPLYGALCARDAPLSIAESEKLGVQTAVIVFQAREALRAHSSERGKSPLPEEVEDDEIVDTIRDILKGVPHSNRKSISLSGWVEIFLYQHEPTINGIFRGQAAAYEEALASRDVHGRTRRARRITREEFPSDPGMETITEKETEPPTTPKITEPPEPGSENSVDDSEAKPSPGTQGRRRSFRKSLLKSLRISKK</sequence>
<feature type="compositionally biased region" description="Pro residues" evidence="1">
    <location>
        <begin position="292"/>
        <end position="303"/>
    </location>
</feature>
<dbReference type="KEGG" id="more:E1B28_010240"/>
<evidence type="ECO:0000259" key="2">
    <source>
        <dbReference type="PROSITE" id="PS50097"/>
    </source>
</evidence>
<dbReference type="Gene3D" id="3.30.710.10">
    <property type="entry name" value="Potassium Channel Kv1.1, Chain A"/>
    <property type="match status" value="1"/>
</dbReference>
<proteinExistence type="predicted"/>
<dbReference type="SUPFAM" id="SSF54695">
    <property type="entry name" value="POZ domain"/>
    <property type="match status" value="1"/>
</dbReference>
<gene>
    <name evidence="3" type="ORF">E1B28_010240</name>
</gene>
<keyword evidence="4" id="KW-1185">Reference proteome</keyword>
<evidence type="ECO:0000313" key="3">
    <source>
        <dbReference type="EMBL" id="KAG7091189.1"/>
    </source>
</evidence>
<dbReference type="Proteomes" id="UP001049176">
    <property type="component" value="Chromosome 6"/>
</dbReference>
<comment type="caution">
    <text evidence="3">The sequence shown here is derived from an EMBL/GenBank/DDBJ whole genome shotgun (WGS) entry which is preliminary data.</text>
</comment>
<reference evidence="3" key="1">
    <citation type="journal article" date="2021" name="Genome Biol. Evol.">
        <title>The assembled and annotated genome of the fairy-ring fungus Marasmius oreades.</title>
        <authorList>
            <person name="Hiltunen M."/>
            <person name="Ament-Velasquez S.L."/>
            <person name="Johannesson H."/>
        </authorList>
    </citation>
    <scope>NUCLEOTIDE SEQUENCE</scope>
    <source>
        <strain evidence="3">03SP1</strain>
    </source>
</reference>
<dbReference type="OrthoDB" id="9997739at2759"/>
<dbReference type="InterPro" id="IPR011333">
    <property type="entry name" value="SKP1/BTB/POZ_sf"/>
</dbReference>
<dbReference type="Pfam" id="PF00651">
    <property type="entry name" value="BTB"/>
    <property type="match status" value="1"/>
</dbReference>
<name>A0A9P7UTF5_9AGAR</name>
<accession>A0A9P7UTF5</accession>
<protein>
    <recommendedName>
        <fullName evidence="2">BTB domain-containing protein</fullName>
    </recommendedName>
</protein>
<dbReference type="InterPro" id="IPR000210">
    <property type="entry name" value="BTB/POZ_dom"/>
</dbReference>
<dbReference type="PROSITE" id="PS50097">
    <property type="entry name" value="BTB"/>
    <property type="match status" value="1"/>
</dbReference>
<dbReference type="AlphaFoldDB" id="A0A9P7UTF5"/>
<dbReference type="RefSeq" id="XP_043007659.1">
    <property type="nucleotide sequence ID" value="XM_043155194.1"/>
</dbReference>
<feature type="region of interest" description="Disordered" evidence="1">
    <location>
        <begin position="258"/>
        <end position="340"/>
    </location>
</feature>
<organism evidence="3 4">
    <name type="scientific">Marasmius oreades</name>
    <name type="common">fairy-ring Marasmius</name>
    <dbReference type="NCBI Taxonomy" id="181124"/>
    <lineage>
        <taxon>Eukaryota</taxon>
        <taxon>Fungi</taxon>
        <taxon>Dikarya</taxon>
        <taxon>Basidiomycota</taxon>
        <taxon>Agaricomycotina</taxon>
        <taxon>Agaricomycetes</taxon>
        <taxon>Agaricomycetidae</taxon>
        <taxon>Agaricales</taxon>
        <taxon>Marasmiineae</taxon>
        <taxon>Marasmiaceae</taxon>
        <taxon>Marasmius</taxon>
    </lineage>
</organism>